<reference evidence="4 5" key="1">
    <citation type="journal article" date="2016" name="ISME J.">
        <title>Global occurrence and heterogeneity of the Roseobacter-clade species Ruegeria mobilis.</title>
        <authorList>
            <person name="Sonnenschein E."/>
            <person name="Gram L."/>
        </authorList>
    </citation>
    <scope>NUCLEOTIDE SEQUENCE [LARGE SCALE GENOMIC DNA]</scope>
    <source>
        <strain evidence="4 5">F1926</strain>
    </source>
</reference>
<dbReference type="GO" id="GO:0005829">
    <property type="term" value="C:cytosol"/>
    <property type="evidence" value="ECO:0007669"/>
    <property type="project" value="TreeGrafter"/>
</dbReference>
<dbReference type="Gene3D" id="3.40.50.1000">
    <property type="entry name" value="HAD superfamily/HAD-like"/>
    <property type="match status" value="1"/>
</dbReference>
<proteinExistence type="predicted"/>
<dbReference type="GO" id="GO:0051479">
    <property type="term" value="P:mannosylglycerate biosynthetic process"/>
    <property type="evidence" value="ECO:0007669"/>
    <property type="project" value="InterPro"/>
</dbReference>
<evidence type="ECO:0000313" key="4">
    <source>
        <dbReference type="EMBL" id="ANP39503.1"/>
    </source>
</evidence>
<dbReference type="SFLD" id="SFLDG01140">
    <property type="entry name" value="C2.B:_Phosphomannomutase_and_P"/>
    <property type="match status" value="1"/>
</dbReference>
<dbReference type="STRING" id="1265309.K529_001880"/>
<dbReference type="GO" id="GO:0050531">
    <property type="term" value="F:mannosyl-3-phosphoglycerate phosphatase activity"/>
    <property type="evidence" value="ECO:0007669"/>
    <property type="project" value="InterPro"/>
</dbReference>
<dbReference type="SUPFAM" id="SSF56784">
    <property type="entry name" value="HAD-like"/>
    <property type="match status" value="1"/>
</dbReference>
<dbReference type="SFLD" id="SFLDS00003">
    <property type="entry name" value="Haloacid_Dehalogenase"/>
    <property type="match status" value="1"/>
</dbReference>
<dbReference type="PANTHER" id="PTHR10000:SF8">
    <property type="entry name" value="HAD SUPERFAMILY HYDROLASE-LIKE, TYPE 3"/>
    <property type="match status" value="1"/>
</dbReference>
<accession>A0A1B0ZYV1</accession>
<dbReference type="AlphaFoldDB" id="A0A1B0ZYV1"/>
<dbReference type="KEGG" id="rmb:K529_001880"/>
<dbReference type="Pfam" id="PF08282">
    <property type="entry name" value="Hydrolase_3"/>
    <property type="match status" value="2"/>
</dbReference>
<gene>
    <name evidence="4" type="ORF">K529_001880</name>
</gene>
<keyword evidence="2" id="KW-0378">Hydrolase</keyword>
<dbReference type="InterPro" id="IPR036412">
    <property type="entry name" value="HAD-like_sf"/>
</dbReference>
<name>A0A1B0ZYV1_9RHOB</name>
<keyword evidence="1" id="KW-0479">Metal-binding</keyword>
<protein>
    <submittedName>
        <fullName evidence="4">Mannosyl-3-phosphoglycerate phosphatase</fullName>
    </submittedName>
</protein>
<dbReference type="NCBIfam" id="TIGR01484">
    <property type="entry name" value="HAD-SF-IIB"/>
    <property type="match status" value="1"/>
</dbReference>
<organism evidence="4 5">
    <name type="scientific">Tritonibacter mobilis F1926</name>
    <dbReference type="NCBI Taxonomy" id="1265309"/>
    <lineage>
        <taxon>Bacteria</taxon>
        <taxon>Pseudomonadati</taxon>
        <taxon>Pseudomonadota</taxon>
        <taxon>Alphaproteobacteria</taxon>
        <taxon>Rhodobacterales</taxon>
        <taxon>Paracoccaceae</taxon>
        <taxon>Tritonibacter</taxon>
    </lineage>
</organism>
<dbReference type="RefSeq" id="WP_005614351.1">
    <property type="nucleotide sequence ID" value="NZ_CP015230.1"/>
</dbReference>
<dbReference type="InterPro" id="IPR006381">
    <property type="entry name" value="HAD-SF-IIB-MPGP"/>
</dbReference>
<dbReference type="EMBL" id="CP015230">
    <property type="protein sequence ID" value="ANP39503.1"/>
    <property type="molecule type" value="Genomic_DNA"/>
</dbReference>
<evidence type="ECO:0000256" key="1">
    <source>
        <dbReference type="ARBA" id="ARBA00022723"/>
    </source>
</evidence>
<dbReference type="GO" id="GO:0000287">
    <property type="term" value="F:magnesium ion binding"/>
    <property type="evidence" value="ECO:0007669"/>
    <property type="project" value="TreeGrafter"/>
</dbReference>
<evidence type="ECO:0000256" key="3">
    <source>
        <dbReference type="ARBA" id="ARBA00022842"/>
    </source>
</evidence>
<sequence>MPRLLVFSDLDGTLLDHTTYTYAPARPALAALRTRDALVILASSKTAAELLPLHQELDLGEAPMIVENGAACLTPSEIDGRDTVYRKLRALLSTLDAPFTGFGDMSVDEVATLTGLPRPAAARAKARQFSEPGLWRGDADQKAQFIAKLAQAGITAREGGRFLTLSYGASKADQMQRICRQNAPCFTIALGDAPNDAEMIAAADRGVLVRNDHGPDLADFPIGTRILRTDLPGPEGWCAAILHLLCDWDQYQKGAAPHG</sequence>
<dbReference type="NCBIfam" id="TIGR01486">
    <property type="entry name" value="HAD-SF-IIB-MPGP"/>
    <property type="match status" value="1"/>
</dbReference>
<dbReference type="GeneID" id="28248542"/>
<dbReference type="SFLD" id="SFLDG01142">
    <property type="entry name" value="C2.B.2:_Mannosyl-3-phosphoglyc"/>
    <property type="match status" value="1"/>
</dbReference>
<dbReference type="PANTHER" id="PTHR10000">
    <property type="entry name" value="PHOSPHOSERINE PHOSPHATASE"/>
    <property type="match status" value="1"/>
</dbReference>
<evidence type="ECO:0000256" key="2">
    <source>
        <dbReference type="ARBA" id="ARBA00022801"/>
    </source>
</evidence>
<dbReference type="InterPro" id="IPR006379">
    <property type="entry name" value="HAD-SF_hydro_IIB"/>
</dbReference>
<evidence type="ECO:0000313" key="5">
    <source>
        <dbReference type="Proteomes" id="UP000013243"/>
    </source>
</evidence>
<keyword evidence="3" id="KW-0460">Magnesium</keyword>
<dbReference type="InterPro" id="IPR023214">
    <property type="entry name" value="HAD_sf"/>
</dbReference>
<dbReference type="OrthoDB" id="193379at2"/>
<dbReference type="Gene3D" id="3.30.980.20">
    <property type="entry name" value="Putative mannosyl-3-phosphoglycerate phosphatase, domain 2"/>
    <property type="match status" value="1"/>
</dbReference>
<dbReference type="Proteomes" id="UP000013243">
    <property type="component" value="Chromosome"/>
</dbReference>